<comment type="caution">
    <text evidence="1">The sequence shown here is derived from an EMBL/GenBank/DDBJ whole genome shotgun (WGS) entry which is preliminary data.</text>
</comment>
<dbReference type="Proteomes" id="UP001589647">
    <property type="component" value="Unassembled WGS sequence"/>
</dbReference>
<accession>A0ABV5IZ99</accession>
<evidence type="ECO:0000313" key="2">
    <source>
        <dbReference type="Proteomes" id="UP001589647"/>
    </source>
</evidence>
<reference evidence="1 2" key="1">
    <citation type="submission" date="2024-09" db="EMBL/GenBank/DDBJ databases">
        <authorList>
            <person name="Sun Q."/>
            <person name="Mori K."/>
        </authorList>
    </citation>
    <scope>NUCLEOTIDE SEQUENCE [LARGE SCALE GENOMIC DNA]</scope>
    <source>
        <strain evidence="1 2">CCM 3426</strain>
    </source>
</reference>
<dbReference type="RefSeq" id="WP_189648177.1">
    <property type="nucleotide sequence ID" value="NZ_BMRC01000006.1"/>
</dbReference>
<dbReference type="EMBL" id="JBHMEI010000104">
    <property type="protein sequence ID" value="MFB9209572.1"/>
    <property type="molecule type" value="Genomic_DNA"/>
</dbReference>
<name>A0ABV5IZ99_9ACTN</name>
<organism evidence="1 2">
    <name type="scientific">Nonomuraea spiralis</name>
    <dbReference type="NCBI Taxonomy" id="46182"/>
    <lineage>
        <taxon>Bacteria</taxon>
        <taxon>Bacillati</taxon>
        <taxon>Actinomycetota</taxon>
        <taxon>Actinomycetes</taxon>
        <taxon>Streptosporangiales</taxon>
        <taxon>Streptosporangiaceae</taxon>
        <taxon>Nonomuraea</taxon>
    </lineage>
</organism>
<keyword evidence="2" id="KW-1185">Reference proteome</keyword>
<proteinExistence type="predicted"/>
<protein>
    <submittedName>
        <fullName evidence="1">Uncharacterized protein</fullName>
    </submittedName>
</protein>
<gene>
    <name evidence="1" type="ORF">ACFFV7_50910</name>
</gene>
<evidence type="ECO:0000313" key="1">
    <source>
        <dbReference type="EMBL" id="MFB9209572.1"/>
    </source>
</evidence>
<sequence length="234" mass="23653">MAIALGTSPATVVTPSSTFPTALTTAAFSPPDNSLLVACWSGTLTGTSPPTMSNSGTARTWSLLTSRVFADQPFAAIYAAPNPTALTNITATATGTDLLAGLKLYVLTGADLGSPAGATGNGNTVDDNVTANGYTSTVAGSRGVCAAYDANNRGLPASTDSGSPWNITTPARSGILVIKAANTPAPATVTFNMNASGTLGGDWQWCAAEIKPEAEGRPIRILQALTAVHHAATW</sequence>